<dbReference type="Proteomes" id="UP001596547">
    <property type="component" value="Unassembled WGS sequence"/>
</dbReference>
<organism evidence="1 2">
    <name type="scientific">Halomarina halobia</name>
    <dbReference type="NCBI Taxonomy" id="3033386"/>
    <lineage>
        <taxon>Archaea</taxon>
        <taxon>Methanobacteriati</taxon>
        <taxon>Methanobacteriota</taxon>
        <taxon>Stenosarchaea group</taxon>
        <taxon>Halobacteria</taxon>
        <taxon>Halobacteriales</taxon>
        <taxon>Natronomonadaceae</taxon>
        <taxon>Halomarina</taxon>
    </lineage>
</organism>
<evidence type="ECO:0000313" key="2">
    <source>
        <dbReference type="Proteomes" id="UP001596547"/>
    </source>
</evidence>
<evidence type="ECO:0008006" key="3">
    <source>
        <dbReference type="Google" id="ProtNLM"/>
    </source>
</evidence>
<dbReference type="Gene3D" id="1.10.10.10">
    <property type="entry name" value="Winged helix-like DNA-binding domain superfamily/Winged helix DNA-binding domain"/>
    <property type="match status" value="1"/>
</dbReference>
<dbReference type="GeneID" id="79315980"/>
<sequence length="123" mass="13436">MAEELDSTSMTLVQRVVLLGVTHLSHRGDTPVHSADVRRACANCFDEVDADVLGRLSEPDVIRTLNRLEADGLVEAVSVENTSPVGKGRPTYALSVEVDAVLDAFEDDERVVRVVDHIRAQRA</sequence>
<comment type="caution">
    <text evidence="1">The sequence shown here is derived from an EMBL/GenBank/DDBJ whole genome shotgun (WGS) entry which is preliminary data.</text>
</comment>
<reference evidence="1 2" key="1">
    <citation type="journal article" date="2019" name="Int. J. Syst. Evol. Microbiol.">
        <title>The Global Catalogue of Microorganisms (GCM) 10K type strain sequencing project: providing services to taxonomists for standard genome sequencing and annotation.</title>
        <authorList>
            <consortium name="The Broad Institute Genomics Platform"/>
            <consortium name="The Broad Institute Genome Sequencing Center for Infectious Disease"/>
            <person name="Wu L."/>
            <person name="Ma J."/>
        </authorList>
    </citation>
    <scope>NUCLEOTIDE SEQUENCE [LARGE SCALE GENOMIC DNA]</scope>
    <source>
        <strain evidence="1 2">PSR21</strain>
    </source>
</reference>
<proteinExistence type="predicted"/>
<accession>A0ABD6AAZ0</accession>
<dbReference type="EMBL" id="JBHTBF010000002">
    <property type="protein sequence ID" value="MFC7317351.1"/>
    <property type="molecule type" value="Genomic_DNA"/>
</dbReference>
<name>A0ABD6AAZ0_9EURY</name>
<dbReference type="InterPro" id="IPR036388">
    <property type="entry name" value="WH-like_DNA-bd_sf"/>
</dbReference>
<keyword evidence="2" id="KW-1185">Reference proteome</keyword>
<dbReference type="AlphaFoldDB" id="A0ABD6AAZ0"/>
<dbReference type="RefSeq" id="WP_276303400.1">
    <property type="nucleotide sequence ID" value="NZ_CP119992.1"/>
</dbReference>
<gene>
    <name evidence="1" type="ORF">ACFQPE_11215</name>
</gene>
<protein>
    <recommendedName>
        <fullName evidence="3">MarR family transcriptional regulator</fullName>
    </recommendedName>
</protein>
<evidence type="ECO:0000313" key="1">
    <source>
        <dbReference type="EMBL" id="MFC7317351.1"/>
    </source>
</evidence>